<protein>
    <submittedName>
        <fullName evidence="1">Uncharacterized protein</fullName>
    </submittedName>
</protein>
<name>A0A8I0KUL9_9ACTO</name>
<organism evidence="1 2">
    <name type="scientific">Nanchangia anserum</name>
    <dbReference type="NCBI Taxonomy" id="2692125"/>
    <lineage>
        <taxon>Bacteria</taxon>
        <taxon>Bacillati</taxon>
        <taxon>Actinomycetota</taxon>
        <taxon>Actinomycetes</taxon>
        <taxon>Actinomycetales</taxon>
        <taxon>Actinomycetaceae</taxon>
        <taxon>Nanchangia</taxon>
    </lineage>
</organism>
<dbReference type="EMBL" id="JACRUO010000001">
    <property type="protein sequence ID" value="MBD3689843.1"/>
    <property type="molecule type" value="Genomic_DNA"/>
</dbReference>
<evidence type="ECO:0000313" key="2">
    <source>
        <dbReference type="Proteomes" id="UP000627538"/>
    </source>
</evidence>
<comment type="caution">
    <text evidence="1">The sequence shown here is derived from an EMBL/GenBank/DDBJ whole genome shotgun (WGS) entry which is preliminary data.</text>
</comment>
<reference evidence="1 2" key="1">
    <citation type="submission" date="2020-08" db="EMBL/GenBank/DDBJ databases">
        <title>Winkia gen. nov., sp. nov., isolated from faeces of the Anser albifrons in China.</title>
        <authorList>
            <person name="Liu Q."/>
        </authorList>
    </citation>
    <scope>NUCLEOTIDE SEQUENCE [LARGE SCALE GENOMIC DNA]</scope>
    <source>
        <strain evidence="1 2">C62</strain>
    </source>
</reference>
<proteinExistence type="predicted"/>
<accession>A0A8I0KUL9</accession>
<sequence length="164" mass="18219">MILTPSWMHQPRPYTVETLRQWCTREGVSIVYDSAPAGRVGRYWGSWEAETATIWLHDGLDVDSPAFLATLAHETVHVASGHDGHQAPGIEARVNELVAVALVDRERYAFWEAEYGGHIGGIADGLDLPYWVIAAFRGFLARTYRPGCVVESTPHQLGSLNQFT</sequence>
<dbReference type="AlphaFoldDB" id="A0A8I0KUL9"/>
<dbReference type="Proteomes" id="UP000627538">
    <property type="component" value="Unassembled WGS sequence"/>
</dbReference>
<evidence type="ECO:0000313" key="1">
    <source>
        <dbReference type="EMBL" id="MBD3689843.1"/>
    </source>
</evidence>
<dbReference type="RefSeq" id="WP_191071863.1">
    <property type="nucleotide sequence ID" value="NZ_JACRUO010000001.1"/>
</dbReference>
<gene>
    <name evidence="1" type="ORF">H8R10_06350</name>
</gene>
<keyword evidence="2" id="KW-1185">Reference proteome</keyword>